<dbReference type="RefSeq" id="WP_186282975.1">
    <property type="nucleotide sequence ID" value="NZ_JACMSF010000015.1"/>
</dbReference>
<feature type="compositionally biased region" description="Acidic residues" evidence="1">
    <location>
        <begin position="13"/>
        <end position="45"/>
    </location>
</feature>
<dbReference type="AlphaFoldDB" id="A0A7X1J2L8"/>
<protein>
    <submittedName>
        <fullName evidence="2">Uncharacterized protein</fullName>
    </submittedName>
</protein>
<organism evidence="2 3">
    <name type="scientific">Streptomyces cupreus</name>
    <dbReference type="NCBI Taxonomy" id="2759956"/>
    <lineage>
        <taxon>Bacteria</taxon>
        <taxon>Bacillati</taxon>
        <taxon>Actinomycetota</taxon>
        <taxon>Actinomycetes</taxon>
        <taxon>Kitasatosporales</taxon>
        <taxon>Streptomycetaceae</taxon>
        <taxon>Streptomyces</taxon>
    </lineage>
</organism>
<keyword evidence="3" id="KW-1185">Reference proteome</keyword>
<evidence type="ECO:0000313" key="3">
    <source>
        <dbReference type="Proteomes" id="UP000584670"/>
    </source>
</evidence>
<dbReference type="Proteomes" id="UP000584670">
    <property type="component" value="Unassembled WGS sequence"/>
</dbReference>
<dbReference type="EMBL" id="JACMSF010000015">
    <property type="protein sequence ID" value="MBC2903086.1"/>
    <property type="molecule type" value="Genomic_DNA"/>
</dbReference>
<accession>A0A7X1J2L8</accession>
<evidence type="ECO:0000313" key="2">
    <source>
        <dbReference type="EMBL" id="MBC2903086.1"/>
    </source>
</evidence>
<feature type="compositionally biased region" description="Gly residues" evidence="1">
    <location>
        <begin position="1"/>
        <end position="10"/>
    </location>
</feature>
<name>A0A7X1J2L8_9ACTN</name>
<comment type="caution">
    <text evidence="2">The sequence shown here is derived from an EMBL/GenBank/DDBJ whole genome shotgun (WGS) entry which is preliminary data.</text>
</comment>
<proteinExistence type="predicted"/>
<gene>
    <name evidence="2" type="ORF">H4N64_16005</name>
</gene>
<feature type="region of interest" description="Disordered" evidence="1">
    <location>
        <begin position="1"/>
        <end position="54"/>
    </location>
</feature>
<reference evidence="2 3" key="1">
    <citation type="submission" date="2020-08" db="EMBL/GenBank/DDBJ databases">
        <title>Streptomyces sp. PSKA01 genome sequencing and assembly.</title>
        <authorList>
            <person name="Mandal S."/>
            <person name="Maiti P.K."/>
            <person name="Das P."/>
        </authorList>
    </citation>
    <scope>NUCLEOTIDE SEQUENCE [LARGE SCALE GENOMIC DNA]</scope>
    <source>
        <strain evidence="2 3">PSKA01</strain>
    </source>
</reference>
<evidence type="ECO:0000256" key="1">
    <source>
        <dbReference type="SAM" id="MobiDB-lite"/>
    </source>
</evidence>
<sequence length="54" mass="5786">MRSPSPGGGYLREEEEEADGGYEGDNEGEAQVEDGEEGYESEPEDSCAGTGDRR</sequence>